<keyword evidence="3" id="KW-0812">Transmembrane</keyword>
<dbReference type="Pfam" id="PF07002">
    <property type="entry name" value="Copine"/>
    <property type="match status" value="1"/>
</dbReference>
<gene>
    <name evidence="5" type="ORF">L5515_013200</name>
</gene>
<keyword evidence="3" id="KW-0472">Membrane</keyword>
<keyword evidence="3" id="KW-1133">Transmembrane helix</keyword>
<feature type="region of interest" description="Disordered" evidence="2">
    <location>
        <begin position="453"/>
        <end position="480"/>
    </location>
</feature>
<dbReference type="EMBL" id="CP092621">
    <property type="protein sequence ID" value="UMM15999.1"/>
    <property type="molecule type" value="Genomic_DNA"/>
</dbReference>
<accession>A0AAE9E7I1</accession>
<dbReference type="PANTHER" id="PTHR45751">
    <property type="entry name" value="COPINE FAMILY PROTEIN 1"/>
    <property type="match status" value="1"/>
</dbReference>
<feature type="region of interest" description="Disordered" evidence="2">
    <location>
        <begin position="818"/>
        <end position="839"/>
    </location>
</feature>
<feature type="coiled-coil region" evidence="1">
    <location>
        <begin position="328"/>
        <end position="355"/>
    </location>
</feature>
<feature type="compositionally biased region" description="Basic and acidic residues" evidence="2">
    <location>
        <begin position="470"/>
        <end position="480"/>
    </location>
</feature>
<feature type="region of interest" description="Disordered" evidence="2">
    <location>
        <begin position="410"/>
        <end position="430"/>
    </location>
</feature>
<proteinExistence type="predicted"/>
<dbReference type="InterPro" id="IPR002035">
    <property type="entry name" value="VWF_A"/>
</dbReference>
<feature type="region of interest" description="Disordered" evidence="2">
    <location>
        <begin position="851"/>
        <end position="878"/>
    </location>
</feature>
<dbReference type="InterPro" id="IPR052079">
    <property type="entry name" value="E3_ligase/Copine_domain"/>
</dbReference>
<organism evidence="5 6">
    <name type="scientific">Caenorhabditis briggsae</name>
    <dbReference type="NCBI Taxonomy" id="6238"/>
    <lineage>
        <taxon>Eukaryota</taxon>
        <taxon>Metazoa</taxon>
        <taxon>Ecdysozoa</taxon>
        <taxon>Nematoda</taxon>
        <taxon>Chromadorea</taxon>
        <taxon>Rhabditida</taxon>
        <taxon>Rhabditina</taxon>
        <taxon>Rhabditomorpha</taxon>
        <taxon>Rhabditoidea</taxon>
        <taxon>Rhabditidae</taxon>
        <taxon>Peloderinae</taxon>
        <taxon>Caenorhabditis</taxon>
    </lineage>
</organism>
<name>A0AAE9E7I1_CAEBR</name>
<sequence length="1169" mass="130054">MVFDARLGYDPDEWEECPEPEHFLVFSGFTRYLLTIGAIAFVYYFFKLLDDKNKKDSGDKKGEEEQEAQTSVSHVLAAASEKLHEKVQHIPESAEELVREADQYLKEAAHTVQNNVQQFAENKFPSLEVGLNVGAAIDATKEKFDSVLHSVDHHLHQTKNMDLSPTSRDSTQFEQIPSIAPDSPPFAHDFDHVPPHLKKAAEQYYAQQQPPPVPQHKSLVQPIPISPTDQKLLSEFDIYDVPTDQRINQLSEQLGQLGRPQQPLGIQIQPQYQPNFDFTQLSPGSLARYQQQQYVDISQLSPGARALIAEQQMAQQAGAFQPVTPKKINREKRLSEQDERALQDWEKEKALLEADRLKKLLDHEVGGESNTDLSTSQKAYEHFAPASHISYDSHSGAAQIQPLDTPIAAKRAEQQHQHIAPPPSTTNIRDSQLTDYDISDFHAHDEPHYHTVLTPQQLQQQQQTRPSAIQEERRRTTADSDDYVKVSEPIYDYPPKAGEPVPVKRISPTEAAQLQELYQEYDLGLDLPGVAPIGKPPQGRPALVHQQQVGQGPFAHGQGTLGQGQGPYPQASFAQGQGPQGQGQGPLAHGQGQFIQGQGPLGQGTGPYPQGSFAQGQGPLGQGQGQFYQGQGPHSPGQGPLAQGVVTRQNSVPESPRTVINVPISRKGHEVPIQFSYNVPIQGSGPQNDDPKNLATADLYVQDAMEYIGQQNQPDKFIMEEEMLSAHELLQQKNKRKLAPKNPSFEATSRQVKTNDVFERVEHDEHDDMTYAPEIQSVEIPPDQMSETSENMIDYFDKVAAESELQIQNLQQQQQNTLKKQSQQIEEEEDKPILIPDSSLLKPVGRAPQILPAFGNRAPSNSSLGSDRRSGSGVSSSDVYPYRHLRKQSSLLSVLGVTSMQEMLLTITSLDSLSEAMRKAGLETTNLIFGIDYTASNKYQGEESFGGRSLHTIHPHVKNPYQQVITILGRTLAPFAGQGKLGVYGFGDAKTGDWSVFNLKGEGDCRSLDEVLNIYNTVTPSVALSGPTNFAPLIYQAMEICQKSRDYHILVIIADGQVTNERATRRAIVQACQHPLSIIVVGVGDGPWDMMRIFDESLPKRPWDNFHFVEFHDIIKKSTSLEDGDVKVAVQSLLEIPDQYRCICELGLLDRSIPPRGSEIRREMMHNPL</sequence>
<evidence type="ECO:0000313" key="5">
    <source>
        <dbReference type="EMBL" id="UMM15999.1"/>
    </source>
</evidence>
<evidence type="ECO:0000313" key="6">
    <source>
        <dbReference type="Proteomes" id="UP000829354"/>
    </source>
</evidence>
<dbReference type="InterPro" id="IPR036465">
    <property type="entry name" value="vWFA_dom_sf"/>
</dbReference>
<keyword evidence="1" id="KW-0175">Coiled coil</keyword>
<feature type="compositionally biased region" description="Low complexity" evidence="2">
    <location>
        <begin position="585"/>
        <end position="598"/>
    </location>
</feature>
<dbReference type="InterPro" id="IPR010734">
    <property type="entry name" value="Copine_C"/>
</dbReference>
<feature type="compositionally biased region" description="Low complexity" evidence="2">
    <location>
        <begin position="860"/>
        <end position="878"/>
    </location>
</feature>
<keyword evidence="6" id="KW-1185">Reference proteome</keyword>
<dbReference type="AlphaFoldDB" id="A0AAE9E7I1"/>
<evidence type="ECO:0000256" key="1">
    <source>
        <dbReference type="SAM" id="Coils"/>
    </source>
</evidence>
<dbReference type="SMART" id="SM00327">
    <property type="entry name" value="VWA"/>
    <property type="match status" value="1"/>
</dbReference>
<evidence type="ECO:0000256" key="3">
    <source>
        <dbReference type="SAM" id="Phobius"/>
    </source>
</evidence>
<feature type="compositionally biased region" description="Low complexity" evidence="2">
    <location>
        <begin position="625"/>
        <end position="640"/>
    </location>
</feature>
<feature type="region of interest" description="Disordered" evidence="2">
    <location>
        <begin position="532"/>
        <end position="654"/>
    </location>
</feature>
<dbReference type="Proteomes" id="UP000829354">
    <property type="component" value="Chromosome II"/>
</dbReference>
<dbReference type="PANTHER" id="PTHR45751:SF48">
    <property type="entry name" value="COPINE FAMILY PROTEIN 1"/>
    <property type="match status" value="1"/>
</dbReference>
<dbReference type="SUPFAM" id="SSF53300">
    <property type="entry name" value="vWA-like"/>
    <property type="match status" value="1"/>
</dbReference>
<protein>
    <recommendedName>
        <fullName evidence="4">VWFA domain-containing protein</fullName>
    </recommendedName>
</protein>
<reference evidence="5 6" key="1">
    <citation type="submission" date="2022-04" db="EMBL/GenBank/DDBJ databases">
        <title>Chromosome-level reference genomes for two strains of Caenorhabditis briggsae: an improved platform for comparative genomics.</title>
        <authorList>
            <person name="Stevens L."/>
            <person name="Andersen E."/>
        </authorList>
    </citation>
    <scope>NUCLEOTIDE SEQUENCE [LARGE SCALE GENOMIC DNA]</scope>
    <source>
        <strain evidence="5">VX34</strain>
        <tissue evidence="5">Whole-organism</tissue>
    </source>
</reference>
<feature type="compositionally biased region" description="Low complexity" evidence="2">
    <location>
        <begin position="606"/>
        <end position="617"/>
    </location>
</feature>
<feature type="transmembrane region" description="Helical" evidence="3">
    <location>
        <begin position="23"/>
        <end position="46"/>
    </location>
</feature>
<feature type="domain" description="VWFA" evidence="4">
    <location>
        <begin position="924"/>
        <end position="1113"/>
    </location>
</feature>
<evidence type="ECO:0000256" key="2">
    <source>
        <dbReference type="SAM" id="MobiDB-lite"/>
    </source>
</evidence>
<evidence type="ECO:0000259" key="4">
    <source>
        <dbReference type="SMART" id="SM00327"/>
    </source>
</evidence>